<feature type="region of interest" description="Disordered" evidence="1">
    <location>
        <begin position="106"/>
        <end position="138"/>
    </location>
</feature>
<sequence length="138" mass="15791">MYSAIVRHPGTRCPLRALHQRIAARRGMQIAIIAVARKIAVIAWHLITKEQDYAFARPSLVAFKRRKLELTADAERRIARRGAGYDYNNKQLRRHEREIAEQAETRLRSAGGPVAAHVPDRQAPPARHPRRWPATRPP</sequence>
<organism evidence="2 3">
    <name type="scientific">Streptomyces canus</name>
    <dbReference type="NCBI Taxonomy" id="58343"/>
    <lineage>
        <taxon>Bacteria</taxon>
        <taxon>Bacillati</taxon>
        <taxon>Actinomycetota</taxon>
        <taxon>Actinomycetes</taxon>
        <taxon>Kitasatosporales</taxon>
        <taxon>Streptomycetaceae</taxon>
        <taxon>Streptomyces</taxon>
        <taxon>Streptomyces aurantiacus group</taxon>
    </lineage>
</organism>
<reference evidence="2" key="1">
    <citation type="submission" date="2023-07" db="EMBL/GenBank/DDBJ databases">
        <title>Comparative genomics of wheat-associated soil bacteria to identify genetic determinants of phenazine resistance.</title>
        <authorList>
            <person name="Mouncey N."/>
        </authorList>
    </citation>
    <scope>NUCLEOTIDE SEQUENCE</scope>
    <source>
        <strain evidence="2">V4I22</strain>
    </source>
</reference>
<dbReference type="AlphaFoldDB" id="A0AAW8F629"/>
<accession>A0AAW8F629</accession>
<feature type="compositionally biased region" description="Basic residues" evidence="1">
    <location>
        <begin position="127"/>
        <end position="138"/>
    </location>
</feature>
<protein>
    <submittedName>
        <fullName evidence="2">Uncharacterized protein YaiI (UPF0178 family)</fullName>
    </submittedName>
</protein>
<evidence type="ECO:0000313" key="3">
    <source>
        <dbReference type="Proteomes" id="UP001234216"/>
    </source>
</evidence>
<name>A0AAW8F629_9ACTN</name>
<dbReference type="EMBL" id="JAUSZV010000005">
    <property type="protein sequence ID" value="MDQ0904705.1"/>
    <property type="molecule type" value="Genomic_DNA"/>
</dbReference>
<evidence type="ECO:0000313" key="2">
    <source>
        <dbReference type="EMBL" id="MDQ0904705.1"/>
    </source>
</evidence>
<proteinExistence type="predicted"/>
<gene>
    <name evidence="2" type="ORF">QFZ22_000690</name>
</gene>
<dbReference type="RefSeq" id="WP_306986846.1">
    <property type="nucleotide sequence ID" value="NZ_JAUSZV010000005.1"/>
</dbReference>
<dbReference type="Proteomes" id="UP001234216">
    <property type="component" value="Unassembled WGS sequence"/>
</dbReference>
<evidence type="ECO:0000256" key="1">
    <source>
        <dbReference type="SAM" id="MobiDB-lite"/>
    </source>
</evidence>
<comment type="caution">
    <text evidence="2">The sequence shown here is derived from an EMBL/GenBank/DDBJ whole genome shotgun (WGS) entry which is preliminary data.</text>
</comment>